<keyword evidence="1" id="KW-0175">Coiled coil</keyword>
<keyword evidence="2" id="KW-0812">Transmembrane</keyword>
<accession>A0AAV4LZK4</accession>
<name>A0AAV4LZK4_BABCB</name>
<dbReference type="EMBL" id="BPLF01000004">
    <property type="protein sequence ID" value="GIX65070.1"/>
    <property type="molecule type" value="Genomic_DNA"/>
</dbReference>
<feature type="coiled-coil region" evidence="1">
    <location>
        <begin position="128"/>
        <end position="155"/>
    </location>
</feature>
<keyword evidence="2" id="KW-1133">Transmembrane helix</keyword>
<reference evidence="3 4" key="1">
    <citation type="submission" date="2021-06" db="EMBL/GenBank/DDBJ databases">
        <title>Genome sequence of Babesia caballi.</title>
        <authorList>
            <person name="Yamagishi J."/>
            <person name="Kidaka T."/>
            <person name="Ochi A."/>
        </authorList>
    </citation>
    <scope>NUCLEOTIDE SEQUENCE [LARGE SCALE GENOMIC DNA]</scope>
    <source>
        <strain evidence="3">USDA-D6B2</strain>
    </source>
</reference>
<gene>
    <name evidence="3" type="ORF">BcabD6B2_45050</name>
</gene>
<comment type="caution">
    <text evidence="3">The sequence shown here is derived from an EMBL/GenBank/DDBJ whole genome shotgun (WGS) entry which is preliminary data.</text>
</comment>
<proteinExistence type="predicted"/>
<sequence length="1092" mass="120975">MLPLDSPSFTPVNLSFGCPSNLKEAIDWILRVTGKDGRGGDGTSDLTAQVKQLLEQVEESGNEFNGQIGKVTQALGTDGFITKLAEGLQQFIGYDGGTITYATSGIGMSNDPLERIKDGILVFVYGMVKNLEKYVQNAQAAMKTLTDNKANFANAVQNELNLSQTSGSEFKDVLEAVKKVNDFNGKTDFSALTNTFKTYLGNVLKQVMEDKNVKQAQMSTANDVQKLVMELKNNFEKVVVQLTRHNPKQPIDFGQGDLKKHIDKIYNGSDGIFKRIREGLPKFESRQPKAKALVNAAYHAASYSLNLLQRGYKSYYQGAEWSPSDSNGEHKKCAKIFLACLPLIFGNLGRLYWKCRQDKAHGGWKDMQLDGKGKGTDEGKDLKNFMDLMSLSTNWLNGGKKGGDVERVMTSAFAEFSAAASSGQFYTDFLNKFRDNCITTWQSSSNVNDNFLSGLYLCSTSYLRHQHQKKAATARPPSSIREMLYWLMGLTATPQFGDLLGHIHNVVGTNFHVAVSGSSKTGETLSVDQVTSYILSTCYTSPSVLDIIQGSLEFNASKGEPWLHDLYSNTEFPFKYPSSGSALLYALSDYTYALQFQLSFLYKQCQDMYINTCGWQFCTFGRDVNSTLNDKVVKSHICSVGCSKHGNSDNYKVHSNGDCKHEGCGQTDKPSPLQAFLTDNLKGFSRGHPSDPSSHLSDCSGGSTCHVPMGFANHLRPGNSLQGGHISLTLKSFCGSSNTPLCQLGETLTCLSKHTPRTLGDLFGFIWHLNDQLFKNTKPSIEQFAAKLYKPFESSGGVHNIPQFLLGILKTLSNSQSGSPTATVLSRSLETMASAIPFLYQLFTVSKLEFLPDAMFAIKNIAHTSKQPAYSGQHNDLYGLYDQICNSQTCGKYLFPLTHSEGATYASNFASTYLSWVLYLCDNLQTEFQQMLYDLNTVTCTSNSEGHKPSGSCDCRSVVQCGGVLPLLYQNGFRFYDAFRLKNGTDKQGNNKRTCQHFTQQLEKVLSAEAPLEKLTTTIDSFLYAIRWEFFSKLSGFWTIYTCLILYTFFFLLDTLHLRSHLKLTASQTIPPLALLTSGNPLPITKLTYIGK</sequence>
<evidence type="ECO:0000313" key="3">
    <source>
        <dbReference type="EMBL" id="GIX65070.1"/>
    </source>
</evidence>
<feature type="transmembrane region" description="Helical" evidence="2">
    <location>
        <begin position="1036"/>
        <end position="1053"/>
    </location>
</feature>
<evidence type="ECO:0000256" key="1">
    <source>
        <dbReference type="SAM" id="Coils"/>
    </source>
</evidence>
<evidence type="ECO:0000313" key="4">
    <source>
        <dbReference type="Proteomes" id="UP001497744"/>
    </source>
</evidence>
<protein>
    <submittedName>
        <fullName evidence="3">Variant erythrocyte surface antigen-1 family protein</fullName>
    </submittedName>
</protein>
<evidence type="ECO:0000256" key="2">
    <source>
        <dbReference type="SAM" id="Phobius"/>
    </source>
</evidence>
<organism evidence="3 4">
    <name type="scientific">Babesia caballi</name>
    <dbReference type="NCBI Taxonomy" id="5871"/>
    <lineage>
        <taxon>Eukaryota</taxon>
        <taxon>Sar</taxon>
        <taxon>Alveolata</taxon>
        <taxon>Apicomplexa</taxon>
        <taxon>Aconoidasida</taxon>
        <taxon>Piroplasmida</taxon>
        <taxon>Babesiidae</taxon>
        <taxon>Babesia</taxon>
    </lineage>
</organism>
<dbReference type="RefSeq" id="XP_067717139.1">
    <property type="nucleotide sequence ID" value="XM_067861038.1"/>
</dbReference>
<dbReference type="Proteomes" id="UP001497744">
    <property type="component" value="Unassembled WGS sequence"/>
</dbReference>
<dbReference type="AlphaFoldDB" id="A0AAV4LZK4"/>
<keyword evidence="4" id="KW-1185">Reference proteome</keyword>
<keyword evidence="2" id="KW-0472">Membrane</keyword>
<dbReference type="GeneID" id="94196551"/>